<reference evidence="1 2" key="1">
    <citation type="submission" date="2009-02" db="EMBL/GenBank/DDBJ databases">
        <title>Vibrio splendidus str. LGP32 complete genome.</title>
        <authorList>
            <person name="Mazel D."/>
            <person name="Le Roux F."/>
        </authorList>
    </citation>
    <scope>NUCLEOTIDE SEQUENCE [LARGE SCALE GENOMIC DNA]</scope>
    <source>
        <strain evidence="1 2">LGP32</strain>
    </source>
</reference>
<dbReference type="AlphaFoldDB" id="B7VHF0"/>
<dbReference type="STRING" id="575788.VS_0129"/>
<dbReference type="Proteomes" id="UP000009100">
    <property type="component" value="Chromosome 1"/>
</dbReference>
<sequence length="52" mass="5690">MGESGELDLLKAEQHTLSISLSDPCHQISGKLTQAEYSEINDCQQKSATPQE</sequence>
<organism evidence="1 2">
    <name type="scientific">Vibrio atlanticus (strain LGP32)</name>
    <name type="common">Vibrio splendidus (strain Mel32)</name>
    <dbReference type="NCBI Taxonomy" id="575788"/>
    <lineage>
        <taxon>Bacteria</taxon>
        <taxon>Pseudomonadati</taxon>
        <taxon>Pseudomonadota</taxon>
        <taxon>Gammaproteobacteria</taxon>
        <taxon>Vibrionales</taxon>
        <taxon>Vibrionaceae</taxon>
        <taxon>Vibrio</taxon>
    </lineage>
</organism>
<accession>B7VHF0</accession>
<proteinExistence type="predicted"/>
<dbReference type="EMBL" id="FM954972">
    <property type="protein sequence ID" value="CAV17162.1"/>
    <property type="molecule type" value="Genomic_DNA"/>
</dbReference>
<protein>
    <submittedName>
        <fullName evidence="1">Uncharacterized protein</fullName>
    </submittedName>
</protein>
<dbReference type="KEGG" id="vsp:VS_0129"/>
<name>B7VHF0_VIBA3</name>
<gene>
    <name evidence="1" type="ordered locus">VS_0129</name>
</gene>
<dbReference type="HOGENOM" id="CLU_3086144_0_0_6"/>
<evidence type="ECO:0000313" key="2">
    <source>
        <dbReference type="Proteomes" id="UP000009100"/>
    </source>
</evidence>
<evidence type="ECO:0000313" key="1">
    <source>
        <dbReference type="EMBL" id="CAV17162.1"/>
    </source>
</evidence>